<sequence length="572" mass="64520">MEEDKIHLMCWRAILTMLVLAMADSHSYGAICPAACRCENDVLKTTCSSASLEFVPIQLNPELHELDLSNNRIVQLHFSFPFYEKLVALNLSNNRIKTLGNSNFNSQRNLTRLDLSANQIENLSKDSLKGLKALTHLDLSNNSLEELQSAAFRDLHSLSVLRLSGNRLIHLEEGLFHTGKHLKELYLNDNQFLEVPTAALADTTRLHYLSLSRNYILTVEEGDMPNLSELRILLLDNNVLTDIHPAGLSNLITLEHLDVSDNNLTAMPTSSLAKLSTLTSLKLSGNFISSIPPVAFKGLFHLRILRIDRLETLAIIDVRAFVDNINLEAVNMDYNIGMTKLPTRLFHGNPKVKHISVRANNLRTLEATHFPLDQLHELRVGGNPLQCNCSLGWLWQLIQEYKSKSSRINATISGPKKEKLPSFDLAIDDSDITCEGPEDLKEALLSSASRHQMDCSVGWMAAVSVAVTVVFILVVIGGVVYWAPKRQSKSTKKELSVEETIRRSLPQPTIHRKTEAYDTYETAQVEKYILPPPMMIHNEYRSLPSWDTYATPSMNIYEQLNEHRDRPHIVYV</sequence>
<dbReference type="SUPFAM" id="SSF52058">
    <property type="entry name" value="L domain-like"/>
    <property type="match status" value="1"/>
</dbReference>
<dbReference type="InterPro" id="IPR001611">
    <property type="entry name" value="Leu-rich_rpt"/>
</dbReference>
<evidence type="ECO:0000256" key="5">
    <source>
        <dbReference type="SAM" id="Phobius"/>
    </source>
</evidence>
<evidence type="ECO:0000256" key="2">
    <source>
        <dbReference type="ARBA" id="ARBA00022729"/>
    </source>
</evidence>
<evidence type="ECO:0000256" key="1">
    <source>
        <dbReference type="ARBA" id="ARBA00022614"/>
    </source>
</evidence>
<dbReference type="Gene3D" id="3.80.10.10">
    <property type="entry name" value="Ribonuclease Inhibitor"/>
    <property type="match status" value="2"/>
</dbReference>
<feature type="domain" description="LRRCT" evidence="7">
    <location>
        <begin position="383"/>
        <end position="456"/>
    </location>
</feature>
<dbReference type="EMBL" id="OU896720">
    <property type="protein sequence ID" value="CAG9816878.1"/>
    <property type="molecule type" value="Genomic_DNA"/>
</dbReference>
<dbReference type="Pfam" id="PF13855">
    <property type="entry name" value="LRR_8"/>
    <property type="match status" value="3"/>
</dbReference>
<reference evidence="8" key="2">
    <citation type="submission" date="2022-10" db="EMBL/GenBank/DDBJ databases">
        <authorList>
            <consortium name="ENA_rothamsted_submissions"/>
            <consortium name="culmorum"/>
            <person name="King R."/>
        </authorList>
    </citation>
    <scope>NUCLEOTIDE SEQUENCE</scope>
</reference>
<evidence type="ECO:0000256" key="4">
    <source>
        <dbReference type="ARBA" id="ARBA00023180"/>
    </source>
</evidence>
<evidence type="ECO:0000313" key="9">
    <source>
        <dbReference type="Proteomes" id="UP001153737"/>
    </source>
</evidence>
<evidence type="ECO:0000313" key="8">
    <source>
        <dbReference type="EMBL" id="CAG9816878.1"/>
    </source>
</evidence>
<dbReference type="PANTHER" id="PTHR45712">
    <property type="entry name" value="AGAP008170-PA"/>
    <property type="match status" value="1"/>
</dbReference>
<feature type="transmembrane region" description="Helical" evidence="5">
    <location>
        <begin position="457"/>
        <end position="483"/>
    </location>
</feature>
<protein>
    <recommendedName>
        <fullName evidence="7">LRRCT domain-containing protein</fullName>
    </recommendedName>
</protein>
<dbReference type="SMART" id="SM00369">
    <property type="entry name" value="LRR_TYP"/>
    <property type="match status" value="9"/>
</dbReference>
<dbReference type="PROSITE" id="PS51450">
    <property type="entry name" value="LRR"/>
    <property type="match status" value="4"/>
</dbReference>
<reference evidence="8" key="1">
    <citation type="submission" date="2022-01" db="EMBL/GenBank/DDBJ databases">
        <authorList>
            <person name="King R."/>
        </authorList>
    </citation>
    <scope>NUCLEOTIDE SEQUENCE</scope>
</reference>
<dbReference type="PANTHER" id="PTHR45712:SF22">
    <property type="entry name" value="INSULIN-LIKE GROWTH FACTOR-BINDING PROTEIN COMPLEX ACID LABILE SUBUNIT"/>
    <property type="match status" value="1"/>
</dbReference>
<keyword evidence="5" id="KW-0812">Transmembrane</keyword>
<keyword evidence="3" id="KW-0677">Repeat</keyword>
<keyword evidence="5" id="KW-1133">Transmembrane helix</keyword>
<gene>
    <name evidence="8" type="ORF">PHAECO_LOCUS4331</name>
</gene>
<dbReference type="GO" id="GO:0005615">
    <property type="term" value="C:extracellular space"/>
    <property type="evidence" value="ECO:0007669"/>
    <property type="project" value="TreeGrafter"/>
</dbReference>
<organism evidence="8 9">
    <name type="scientific">Phaedon cochleariae</name>
    <name type="common">Mustard beetle</name>
    <dbReference type="NCBI Taxonomy" id="80249"/>
    <lineage>
        <taxon>Eukaryota</taxon>
        <taxon>Metazoa</taxon>
        <taxon>Ecdysozoa</taxon>
        <taxon>Arthropoda</taxon>
        <taxon>Hexapoda</taxon>
        <taxon>Insecta</taxon>
        <taxon>Pterygota</taxon>
        <taxon>Neoptera</taxon>
        <taxon>Endopterygota</taxon>
        <taxon>Coleoptera</taxon>
        <taxon>Polyphaga</taxon>
        <taxon>Cucujiformia</taxon>
        <taxon>Chrysomeloidea</taxon>
        <taxon>Chrysomelidae</taxon>
        <taxon>Chrysomelinae</taxon>
        <taxon>Chrysomelini</taxon>
        <taxon>Phaedon</taxon>
    </lineage>
</organism>
<keyword evidence="4" id="KW-0325">Glycoprotein</keyword>
<feature type="signal peptide" evidence="6">
    <location>
        <begin position="1"/>
        <end position="29"/>
    </location>
</feature>
<keyword evidence="9" id="KW-1185">Reference proteome</keyword>
<dbReference type="SMART" id="SM00365">
    <property type="entry name" value="LRR_SD22"/>
    <property type="match status" value="4"/>
</dbReference>
<evidence type="ECO:0000259" key="7">
    <source>
        <dbReference type="SMART" id="SM00082"/>
    </source>
</evidence>
<feature type="chain" id="PRO_5040200837" description="LRRCT domain-containing protein" evidence="6">
    <location>
        <begin position="30"/>
        <end position="572"/>
    </location>
</feature>
<dbReference type="SMART" id="SM00082">
    <property type="entry name" value="LRRCT"/>
    <property type="match status" value="1"/>
</dbReference>
<dbReference type="AlphaFoldDB" id="A0A9N9SH31"/>
<dbReference type="InterPro" id="IPR003591">
    <property type="entry name" value="Leu-rich_rpt_typical-subtyp"/>
</dbReference>
<dbReference type="FunFam" id="3.80.10.10:FF:000770">
    <property type="entry name" value="Uncharacterized protein"/>
    <property type="match status" value="1"/>
</dbReference>
<dbReference type="OrthoDB" id="2190652at2759"/>
<dbReference type="InterPro" id="IPR000483">
    <property type="entry name" value="Cys-rich_flank_reg_C"/>
</dbReference>
<dbReference type="Proteomes" id="UP001153737">
    <property type="component" value="Chromosome 14"/>
</dbReference>
<evidence type="ECO:0000256" key="6">
    <source>
        <dbReference type="SAM" id="SignalP"/>
    </source>
</evidence>
<name>A0A9N9SH31_PHACE</name>
<keyword evidence="5" id="KW-0472">Membrane</keyword>
<dbReference type="GO" id="GO:0071944">
    <property type="term" value="C:cell periphery"/>
    <property type="evidence" value="ECO:0007669"/>
    <property type="project" value="UniProtKB-ARBA"/>
</dbReference>
<evidence type="ECO:0000256" key="3">
    <source>
        <dbReference type="ARBA" id="ARBA00022737"/>
    </source>
</evidence>
<dbReference type="InterPro" id="IPR050333">
    <property type="entry name" value="SLRP"/>
</dbReference>
<proteinExistence type="predicted"/>
<keyword evidence="2 6" id="KW-0732">Signal</keyword>
<accession>A0A9N9SH31</accession>
<keyword evidence="1" id="KW-0433">Leucine-rich repeat</keyword>
<dbReference type="InterPro" id="IPR032675">
    <property type="entry name" value="LRR_dom_sf"/>
</dbReference>
<dbReference type="PRINTS" id="PR00019">
    <property type="entry name" value="LEURICHRPT"/>
</dbReference>